<name>A0A6J5L3G0_9CAUD</name>
<gene>
    <name evidence="1" type="ORF">UFOVP112_336</name>
</gene>
<dbReference type="EMBL" id="LR796233">
    <property type="protein sequence ID" value="CAB4129238.1"/>
    <property type="molecule type" value="Genomic_DNA"/>
</dbReference>
<evidence type="ECO:0000313" key="1">
    <source>
        <dbReference type="EMBL" id="CAB4129238.1"/>
    </source>
</evidence>
<organism evidence="1">
    <name type="scientific">uncultured Caudovirales phage</name>
    <dbReference type="NCBI Taxonomy" id="2100421"/>
    <lineage>
        <taxon>Viruses</taxon>
        <taxon>Duplodnaviria</taxon>
        <taxon>Heunggongvirae</taxon>
        <taxon>Uroviricota</taxon>
        <taxon>Caudoviricetes</taxon>
        <taxon>Peduoviridae</taxon>
        <taxon>Maltschvirus</taxon>
        <taxon>Maltschvirus maltsch</taxon>
    </lineage>
</organism>
<proteinExistence type="predicted"/>
<reference evidence="1" key="1">
    <citation type="submission" date="2020-04" db="EMBL/GenBank/DDBJ databases">
        <authorList>
            <person name="Chiriac C."/>
            <person name="Salcher M."/>
            <person name="Ghai R."/>
            <person name="Kavagutti S V."/>
        </authorList>
    </citation>
    <scope>NUCLEOTIDE SEQUENCE</scope>
</reference>
<protein>
    <submittedName>
        <fullName evidence="1">Uncharacterized protein</fullName>
    </submittedName>
</protein>
<accession>A0A6J5L3G0</accession>
<sequence>MNPQVEAMANQAVFHLQFNTRDAVRYVQRNTGTDQATAQQAVKAVVVFHK</sequence>